<organism evidence="5 6">
    <name type="scientific">Actinomadura madurae</name>
    <dbReference type="NCBI Taxonomy" id="1993"/>
    <lineage>
        <taxon>Bacteria</taxon>
        <taxon>Bacillati</taxon>
        <taxon>Actinomycetota</taxon>
        <taxon>Actinomycetes</taxon>
        <taxon>Streptosporangiales</taxon>
        <taxon>Thermomonosporaceae</taxon>
        <taxon>Actinomadura</taxon>
    </lineage>
</organism>
<evidence type="ECO:0000256" key="2">
    <source>
        <dbReference type="PROSITE-ProRule" id="PRU01248"/>
    </source>
</evidence>
<name>A0A1I5JM13_9ACTN</name>
<reference evidence="5 6" key="1">
    <citation type="submission" date="2016-10" db="EMBL/GenBank/DDBJ databases">
        <authorList>
            <person name="de Groot N.N."/>
        </authorList>
    </citation>
    <scope>NUCLEOTIDE SEQUENCE [LARGE SCALE GENOMIC DNA]</scope>
    <source>
        <strain evidence="5 6">DSM 43067</strain>
    </source>
</reference>
<evidence type="ECO:0000259" key="4">
    <source>
        <dbReference type="PROSITE" id="PS51900"/>
    </source>
</evidence>
<keyword evidence="6" id="KW-1185">Reference proteome</keyword>
<dbReference type="InParanoid" id="A0A1I5JM13"/>
<dbReference type="InterPro" id="IPR044068">
    <property type="entry name" value="CB"/>
</dbReference>
<dbReference type="Gene3D" id="1.10.150.130">
    <property type="match status" value="1"/>
</dbReference>
<evidence type="ECO:0000256" key="3">
    <source>
        <dbReference type="SAM" id="MobiDB-lite"/>
    </source>
</evidence>
<sequence>MVEDVRRALEEGRATVPLVGAVVAGESVQLPFLVVDEGSEELGPVSAYLRDLMLGDASPLTCRSYAFDLLRWHRLLWFLHLDWEKVTEAEVATMVGWLRTARNPQRERKRPGAAPAGSVNLKTGKPSLRAGYAPSTINHVLTVVHGFYSFHGRFGAGPVVNPVPVSAQRRQVLAHRSPLEPVQLVRRARLRQRVPQQTPRAIPDDHLDELFAAMGCDRDRALLEFYVSSGHERVSFWA</sequence>
<dbReference type="eggNOG" id="COG4973">
    <property type="taxonomic scope" value="Bacteria"/>
</dbReference>
<dbReference type="PROSITE" id="PS51900">
    <property type="entry name" value="CB"/>
    <property type="match status" value="1"/>
</dbReference>
<evidence type="ECO:0000313" key="6">
    <source>
        <dbReference type="Proteomes" id="UP000183413"/>
    </source>
</evidence>
<dbReference type="eggNOG" id="COG0582">
    <property type="taxonomic scope" value="Bacteria"/>
</dbReference>
<evidence type="ECO:0000256" key="1">
    <source>
        <dbReference type="ARBA" id="ARBA00023125"/>
    </source>
</evidence>
<protein>
    <recommendedName>
        <fullName evidence="4">Core-binding (CB) domain-containing protein</fullName>
    </recommendedName>
</protein>
<feature type="region of interest" description="Disordered" evidence="3">
    <location>
        <begin position="102"/>
        <end position="122"/>
    </location>
</feature>
<proteinExistence type="predicted"/>
<gene>
    <name evidence="5" type="ORF">SAMN04489713_10956</name>
</gene>
<dbReference type="InterPro" id="IPR010998">
    <property type="entry name" value="Integrase_recombinase_N"/>
</dbReference>
<dbReference type="AlphaFoldDB" id="A0A1I5JM13"/>
<feature type="domain" description="Core-binding (CB)" evidence="4">
    <location>
        <begin position="39"/>
        <end position="152"/>
    </location>
</feature>
<dbReference type="STRING" id="1993.SAMN04489713_10956"/>
<dbReference type="EMBL" id="FOVH01000009">
    <property type="protein sequence ID" value="SFO73760.1"/>
    <property type="molecule type" value="Genomic_DNA"/>
</dbReference>
<dbReference type="GO" id="GO:0003677">
    <property type="term" value="F:DNA binding"/>
    <property type="evidence" value="ECO:0007669"/>
    <property type="project" value="UniProtKB-UniRule"/>
</dbReference>
<keyword evidence="1 2" id="KW-0238">DNA-binding</keyword>
<dbReference type="Proteomes" id="UP000183413">
    <property type="component" value="Unassembled WGS sequence"/>
</dbReference>
<accession>A0A1I5JM13</accession>
<evidence type="ECO:0000313" key="5">
    <source>
        <dbReference type="EMBL" id="SFO73760.1"/>
    </source>
</evidence>
<dbReference type="RefSeq" id="WP_218163738.1">
    <property type="nucleotide sequence ID" value="NZ_FOVH01000009.1"/>
</dbReference>